<sequence>MKTLPKRANRGKGPERLSTDAAWSMVMEKMVLNRNKRKSRIEKGQPSRRYRKLASIALLIRRGGNSRVLGDIKLTPVDLNPGERKAQIIRDRTYLLLPFAGDKGAKLGQRDAVGAAVIASAKARKRSVGQSPQLSKRVEGAVFSLLNRRRSVMSEESLQESSSVSVVEILSSDEEAEEVQSEKVWCDLDSIKPADLRKMVDEDNNNVPMKM</sequence>
<evidence type="ECO:0000313" key="1">
    <source>
        <dbReference type="EMBL" id="QDZ24793.1"/>
    </source>
</evidence>
<dbReference type="EMBL" id="CP031047">
    <property type="protein sequence ID" value="QDZ24793.1"/>
    <property type="molecule type" value="Genomic_DNA"/>
</dbReference>
<name>A0A5B8MW65_9CHLO</name>
<proteinExistence type="predicted"/>
<dbReference type="Proteomes" id="UP000316726">
    <property type="component" value="Chromosome 14"/>
</dbReference>
<organism evidence="1 2">
    <name type="scientific">Chloropicon primus</name>
    <dbReference type="NCBI Taxonomy" id="1764295"/>
    <lineage>
        <taxon>Eukaryota</taxon>
        <taxon>Viridiplantae</taxon>
        <taxon>Chlorophyta</taxon>
        <taxon>Chloropicophyceae</taxon>
        <taxon>Chloropicales</taxon>
        <taxon>Chloropicaceae</taxon>
        <taxon>Chloropicon</taxon>
    </lineage>
</organism>
<accession>A0A5B8MW65</accession>
<reference evidence="1 2" key="1">
    <citation type="submission" date="2018-07" db="EMBL/GenBank/DDBJ databases">
        <title>The complete nuclear genome of the prasinophyte Chloropicon primus (CCMP1205).</title>
        <authorList>
            <person name="Pombert J.-F."/>
            <person name="Otis C."/>
            <person name="Turmel M."/>
            <person name="Lemieux C."/>
        </authorList>
    </citation>
    <scope>NUCLEOTIDE SEQUENCE [LARGE SCALE GENOMIC DNA]</scope>
    <source>
        <strain evidence="1 2">CCMP1205</strain>
    </source>
</reference>
<protein>
    <submittedName>
        <fullName evidence="1">Uncharacterized protein</fullName>
    </submittedName>
</protein>
<keyword evidence="2" id="KW-1185">Reference proteome</keyword>
<gene>
    <name evidence="1" type="ORF">A3770_14p73110</name>
</gene>
<evidence type="ECO:0000313" key="2">
    <source>
        <dbReference type="Proteomes" id="UP000316726"/>
    </source>
</evidence>
<dbReference type="AlphaFoldDB" id="A0A5B8MW65"/>